<accession>A0ABR1U145</accession>
<evidence type="ECO:0000259" key="3">
    <source>
        <dbReference type="Pfam" id="PF13810"/>
    </source>
</evidence>
<feature type="domain" description="DUF4185" evidence="3">
    <location>
        <begin position="226"/>
        <end position="383"/>
    </location>
</feature>
<organism evidence="4 5">
    <name type="scientific">Apiospora saccharicola</name>
    <dbReference type="NCBI Taxonomy" id="335842"/>
    <lineage>
        <taxon>Eukaryota</taxon>
        <taxon>Fungi</taxon>
        <taxon>Dikarya</taxon>
        <taxon>Ascomycota</taxon>
        <taxon>Pezizomycotina</taxon>
        <taxon>Sordariomycetes</taxon>
        <taxon>Xylariomycetidae</taxon>
        <taxon>Amphisphaeriales</taxon>
        <taxon>Apiosporaceae</taxon>
        <taxon>Apiospora</taxon>
    </lineage>
</organism>
<evidence type="ECO:0000313" key="4">
    <source>
        <dbReference type="EMBL" id="KAK8052620.1"/>
    </source>
</evidence>
<dbReference type="Proteomes" id="UP001446871">
    <property type="component" value="Unassembled WGS sequence"/>
</dbReference>
<dbReference type="InterPro" id="IPR025442">
    <property type="entry name" value="DUF4185"/>
</dbReference>
<dbReference type="EMBL" id="JAQQWM010000008">
    <property type="protein sequence ID" value="KAK8052620.1"/>
    <property type="molecule type" value="Genomic_DNA"/>
</dbReference>
<feature type="chain" id="PRO_5045124521" description="DUF4185 domain-containing protein" evidence="2">
    <location>
        <begin position="17"/>
        <end position="394"/>
    </location>
</feature>
<reference evidence="4 5" key="1">
    <citation type="submission" date="2023-01" db="EMBL/GenBank/DDBJ databases">
        <title>Analysis of 21 Apiospora genomes using comparative genomics revels a genus with tremendous synthesis potential of carbohydrate active enzymes and secondary metabolites.</title>
        <authorList>
            <person name="Sorensen T."/>
        </authorList>
    </citation>
    <scope>NUCLEOTIDE SEQUENCE [LARGE SCALE GENOMIC DNA]</scope>
    <source>
        <strain evidence="4 5">CBS 83171</strain>
    </source>
</reference>
<dbReference type="Pfam" id="PF13810">
    <property type="entry name" value="DUF4185"/>
    <property type="match status" value="1"/>
</dbReference>
<sequence length="394" mass="43325">MRAITTLAVLSQVISAARIDLPLPSVLTARSQKKDAATPSPPPPPDNTQPAGVNIIAHNHTFATQYLGLQLADNSASHRDLGFTGQLGGKWYAVYGDVLWCALGVTDPAKDSPGFHGMVRDAISLCTDNPLVVHDLHLDKAGRQQQLIPFNESWGEAADFGFGGTSLVEVDGATNTGAVYYLINGNKTGYRGAGIAKVQLVNDTPTVTQRFGNRGYWWDANTTARYGDIAAYRDTRSDYIYAWGGAPMEITDWVQAAYVYQCRVKAADAFDITKYEYWWGRQKGWKSELLTTFTAETAVMWMSGQGQVMWNKYLNCYVFVRLGPLSYDVLLRTAPSPEGPWSDDVKVFTATPIGKDAMTYAGVAHPYLDPSGKTMVISYTNNNNIEVIKVTFDK</sequence>
<protein>
    <recommendedName>
        <fullName evidence="3">DUF4185 domain-containing protein</fullName>
    </recommendedName>
</protein>
<gene>
    <name evidence="4" type="ORF">PG996_011921</name>
</gene>
<feature type="signal peptide" evidence="2">
    <location>
        <begin position="1"/>
        <end position="16"/>
    </location>
</feature>
<proteinExistence type="predicted"/>
<comment type="caution">
    <text evidence="4">The sequence shown here is derived from an EMBL/GenBank/DDBJ whole genome shotgun (WGS) entry which is preliminary data.</text>
</comment>
<evidence type="ECO:0000256" key="2">
    <source>
        <dbReference type="SAM" id="SignalP"/>
    </source>
</evidence>
<evidence type="ECO:0000256" key="1">
    <source>
        <dbReference type="SAM" id="MobiDB-lite"/>
    </source>
</evidence>
<keyword evidence="5" id="KW-1185">Reference proteome</keyword>
<name>A0ABR1U145_9PEZI</name>
<keyword evidence="2" id="KW-0732">Signal</keyword>
<feature type="region of interest" description="Disordered" evidence="1">
    <location>
        <begin position="30"/>
        <end position="51"/>
    </location>
</feature>
<evidence type="ECO:0000313" key="5">
    <source>
        <dbReference type="Proteomes" id="UP001446871"/>
    </source>
</evidence>